<gene>
    <name evidence="7" type="ORF">ACFFVF_13555</name>
</gene>
<dbReference type="RefSeq" id="WP_236457495.1">
    <property type="nucleotide sequence ID" value="NZ_CBCSGE010000006.1"/>
</dbReference>
<sequence>MKRYFSYFFIFSLFSFSFLSAQVNEKDLRKISYNEILLAAAKYENNYELQSKYANLYLSKARLEKNNTTIVKGFFMLALINEKDVAIKYLDSTIKYSKKIGDLKFSMMSYYQKAITLDNMRRFKEAISNYILTEEYAKKSNDLDYYYQAKLAIAIIKSEDMGETEEALVLFRQCYKFYKKDIDNYKDEYLKLIFSVADSYKTMQVLDSTSYYNVLGYKESKRLENEKMNSLFILNEGANQVLKKNYLASIDSIKKAFPLIKKNDDIGNILASYYYLGKSYQGLNDAKRAVENYAKVDSIYRLREYITPEFVDGYYYLIDYHKKNNDDKKQLFYLNSLISIDSVFQVNYKQLSKKLKNDYDIPHLIQEKETIIKGLHNDKKANYWIIGILGLTVVLSLVIMQHLTNQKKQYKQRFETLMQQNKTESLNAEVEEKEEESTDLGIPEDVVVAILKQLTVFENKKQYLKPNITISDLATTFETNSKYVSIVINAKKQKSFSNYINDLRIDHAVAELKNNKEMRKYTIAAIAEEVGFNTSESFSKAFFKRTGIKPSYFMKELSLS</sequence>
<dbReference type="SUPFAM" id="SSF48452">
    <property type="entry name" value="TPR-like"/>
    <property type="match status" value="1"/>
</dbReference>
<dbReference type="Pfam" id="PF12833">
    <property type="entry name" value="HTH_18"/>
    <property type="match status" value="1"/>
</dbReference>
<accession>A0ABV5GQ94</accession>
<keyword evidence="3" id="KW-0804">Transcription</keyword>
<dbReference type="PANTHER" id="PTHR43280">
    <property type="entry name" value="ARAC-FAMILY TRANSCRIPTIONAL REGULATOR"/>
    <property type="match status" value="1"/>
</dbReference>
<keyword evidence="8" id="KW-1185">Reference proteome</keyword>
<reference evidence="7 8" key="1">
    <citation type="submission" date="2024-09" db="EMBL/GenBank/DDBJ databases">
        <authorList>
            <person name="Sun Q."/>
            <person name="Mori K."/>
        </authorList>
    </citation>
    <scope>NUCLEOTIDE SEQUENCE [LARGE SCALE GENOMIC DNA]</scope>
    <source>
        <strain evidence="7 8">CECT 7955</strain>
    </source>
</reference>
<evidence type="ECO:0000256" key="5">
    <source>
        <dbReference type="SAM" id="SignalP"/>
    </source>
</evidence>
<keyword evidence="4" id="KW-0472">Membrane</keyword>
<dbReference type="SMART" id="SM00342">
    <property type="entry name" value="HTH_ARAC"/>
    <property type="match status" value="1"/>
</dbReference>
<dbReference type="InterPro" id="IPR018060">
    <property type="entry name" value="HTH_AraC"/>
</dbReference>
<keyword evidence="4" id="KW-0812">Transmembrane</keyword>
<dbReference type="Gene3D" id="1.10.10.60">
    <property type="entry name" value="Homeodomain-like"/>
    <property type="match status" value="2"/>
</dbReference>
<feature type="chain" id="PRO_5045927823" evidence="5">
    <location>
        <begin position="22"/>
        <end position="560"/>
    </location>
</feature>
<evidence type="ECO:0000256" key="3">
    <source>
        <dbReference type="ARBA" id="ARBA00023163"/>
    </source>
</evidence>
<keyword evidence="4" id="KW-1133">Transmembrane helix</keyword>
<dbReference type="InterPro" id="IPR011990">
    <property type="entry name" value="TPR-like_helical_dom_sf"/>
</dbReference>
<evidence type="ECO:0000259" key="6">
    <source>
        <dbReference type="PROSITE" id="PS01124"/>
    </source>
</evidence>
<feature type="signal peptide" evidence="5">
    <location>
        <begin position="1"/>
        <end position="21"/>
    </location>
</feature>
<feature type="domain" description="HTH araC/xylS-type" evidence="6">
    <location>
        <begin position="454"/>
        <end position="556"/>
    </location>
</feature>
<keyword evidence="5" id="KW-0732">Signal</keyword>
<evidence type="ECO:0000313" key="7">
    <source>
        <dbReference type="EMBL" id="MFB9097543.1"/>
    </source>
</evidence>
<comment type="caution">
    <text evidence="7">The sequence shown here is derived from an EMBL/GenBank/DDBJ whole genome shotgun (WGS) entry which is preliminary data.</text>
</comment>
<protein>
    <submittedName>
        <fullName evidence="7">Helix-turn-helix domain-containing protein</fullName>
    </submittedName>
</protein>
<feature type="transmembrane region" description="Helical" evidence="4">
    <location>
        <begin position="383"/>
        <end position="403"/>
    </location>
</feature>
<dbReference type="Gene3D" id="1.25.40.10">
    <property type="entry name" value="Tetratricopeptide repeat domain"/>
    <property type="match status" value="1"/>
</dbReference>
<dbReference type="PANTHER" id="PTHR43280:SF2">
    <property type="entry name" value="HTH-TYPE TRANSCRIPTIONAL REGULATOR EXSA"/>
    <property type="match status" value="1"/>
</dbReference>
<organism evidence="7 8">
    <name type="scientific">Flavobacterium jumunjinense</name>
    <dbReference type="NCBI Taxonomy" id="998845"/>
    <lineage>
        <taxon>Bacteria</taxon>
        <taxon>Pseudomonadati</taxon>
        <taxon>Bacteroidota</taxon>
        <taxon>Flavobacteriia</taxon>
        <taxon>Flavobacteriales</taxon>
        <taxon>Flavobacteriaceae</taxon>
        <taxon>Flavobacterium</taxon>
    </lineage>
</organism>
<name>A0ABV5GQ94_9FLAO</name>
<dbReference type="EMBL" id="JBHMEY010000059">
    <property type="protein sequence ID" value="MFB9097543.1"/>
    <property type="molecule type" value="Genomic_DNA"/>
</dbReference>
<dbReference type="PROSITE" id="PS01124">
    <property type="entry name" value="HTH_ARAC_FAMILY_2"/>
    <property type="match status" value="1"/>
</dbReference>
<evidence type="ECO:0000256" key="1">
    <source>
        <dbReference type="ARBA" id="ARBA00023015"/>
    </source>
</evidence>
<evidence type="ECO:0000256" key="2">
    <source>
        <dbReference type="ARBA" id="ARBA00023125"/>
    </source>
</evidence>
<evidence type="ECO:0000256" key="4">
    <source>
        <dbReference type="SAM" id="Phobius"/>
    </source>
</evidence>
<dbReference type="Proteomes" id="UP001589607">
    <property type="component" value="Unassembled WGS sequence"/>
</dbReference>
<evidence type="ECO:0000313" key="8">
    <source>
        <dbReference type="Proteomes" id="UP001589607"/>
    </source>
</evidence>
<keyword evidence="2" id="KW-0238">DNA-binding</keyword>
<dbReference type="SUPFAM" id="SSF46689">
    <property type="entry name" value="Homeodomain-like"/>
    <property type="match status" value="1"/>
</dbReference>
<proteinExistence type="predicted"/>
<dbReference type="InterPro" id="IPR009057">
    <property type="entry name" value="Homeodomain-like_sf"/>
</dbReference>
<keyword evidence="1" id="KW-0805">Transcription regulation</keyword>